<evidence type="ECO:0008006" key="4">
    <source>
        <dbReference type="Google" id="ProtNLM"/>
    </source>
</evidence>
<evidence type="ECO:0000313" key="2">
    <source>
        <dbReference type="EMBL" id="KAG7443663.1"/>
    </source>
</evidence>
<dbReference type="RefSeq" id="XP_043037163.1">
    <property type="nucleotide sequence ID" value="XM_043180499.1"/>
</dbReference>
<keyword evidence="3" id="KW-1185">Reference proteome</keyword>
<evidence type="ECO:0000313" key="3">
    <source>
        <dbReference type="Proteomes" id="UP000812287"/>
    </source>
</evidence>
<reference evidence="2" key="1">
    <citation type="submission" date="2020-11" db="EMBL/GenBank/DDBJ databases">
        <title>Adaptations for nitrogen fixation in a non-lichenized fungal sporocarp promotes dispersal by wood-feeding termites.</title>
        <authorList>
            <consortium name="DOE Joint Genome Institute"/>
            <person name="Koch R.A."/>
            <person name="Yoon G."/>
            <person name="Arayal U."/>
            <person name="Lail K."/>
            <person name="Amirebrahimi M."/>
            <person name="Labutti K."/>
            <person name="Lipzen A."/>
            <person name="Riley R."/>
            <person name="Barry K."/>
            <person name="Henrissat B."/>
            <person name="Grigoriev I.V."/>
            <person name="Herr J.R."/>
            <person name="Aime M.C."/>
        </authorList>
    </citation>
    <scope>NUCLEOTIDE SEQUENCE</scope>
    <source>
        <strain evidence="2">MCA 3950</strain>
    </source>
</reference>
<organism evidence="2 3">
    <name type="scientific">Guyanagaster necrorhizus</name>
    <dbReference type="NCBI Taxonomy" id="856835"/>
    <lineage>
        <taxon>Eukaryota</taxon>
        <taxon>Fungi</taxon>
        <taxon>Dikarya</taxon>
        <taxon>Basidiomycota</taxon>
        <taxon>Agaricomycotina</taxon>
        <taxon>Agaricomycetes</taxon>
        <taxon>Agaricomycetidae</taxon>
        <taxon>Agaricales</taxon>
        <taxon>Marasmiineae</taxon>
        <taxon>Physalacriaceae</taxon>
        <taxon>Guyanagaster</taxon>
    </lineage>
</organism>
<sequence length="260" mass="28899">MLLTGCLQHQFKHCICRTVRDRGTGVKHRQYKCPLPRCSAPIHTSEQSIREHIDVSHMSAFHALICPLRQCEGVRFTRILHLTNHLRSAHAALEGQRVNLHSELFLPSSRIFRPSSVPDPLPLPLPSIGATLVPAVANGPPRKSLWGAGTAPTPSLPRSPKRLKHTVSESSIEDGKESSSIVLDDLPIYDDTKSSTDFVVWRRPSQLQKDVVRPLPMLDPTVPRPTEPPSSILYNSFKARVDALEVEAQARAGLSFKQDQ</sequence>
<name>A0A9P7VN97_9AGAR</name>
<protein>
    <recommendedName>
        <fullName evidence="4">C2H2-type domain-containing protein</fullName>
    </recommendedName>
</protein>
<proteinExistence type="predicted"/>
<accession>A0A9P7VN97</accession>
<dbReference type="OrthoDB" id="2576496at2759"/>
<gene>
    <name evidence="2" type="ORF">BT62DRAFT_323399</name>
</gene>
<comment type="caution">
    <text evidence="2">The sequence shown here is derived from an EMBL/GenBank/DDBJ whole genome shotgun (WGS) entry which is preliminary data.</text>
</comment>
<feature type="region of interest" description="Disordered" evidence="1">
    <location>
        <begin position="141"/>
        <end position="171"/>
    </location>
</feature>
<dbReference type="EMBL" id="MU250544">
    <property type="protein sequence ID" value="KAG7443663.1"/>
    <property type="molecule type" value="Genomic_DNA"/>
</dbReference>
<dbReference type="Proteomes" id="UP000812287">
    <property type="component" value="Unassembled WGS sequence"/>
</dbReference>
<dbReference type="AlphaFoldDB" id="A0A9P7VN97"/>
<evidence type="ECO:0000256" key="1">
    <source>
        <dbReference type="SAM" id="MobiDB-lite"/>
    </source>
</evidence>
<dbReference type="GeneID" id="66102795"/>